<protein>
    <submittedName>
        <fullName evidence="2">Tim44-like domain-containing protein</fullName>
    </submittedName>
</protein>
<reference evidence="2" key="1">
    <citation type="submission" date="2022-11" db="UniProtKB">
        <authorList>
            <consortium name="WormBaseParasite"/>
        </authorList>
    </citation>
    <scope>IDENTIFICATION</scope>
</reference>
<evidence type="ECO:0000313" key="1">
    <source>
        <dbReference type="Proteomes" id="UP000887566"/>
    </source>
</evidence>
<keyword evidence="1" id="KW-1185">Reference proteome</keyword>
<sequence>MLLSQRLVRDYANGVHRVLAFSYSTSALHNNGAVSASVNCGCALPSTSLQSRQRRNHALSFVDRYSTSATALPNSRAKVTGSGRTERFQLLSHPQILLPSFDVGRRLANFCHQTYYMMRYEKEYSNEGFLRGVEQAVPLMAEYLLKENWQRMKNLTQPDLLADLRRLRADMKPSDLDCLKFESDDVVSSFVFASLNSKEWRLKQMLDTTRTIFVNHAVVYILRGEKDWLQKHPRPSPARLLAQQRKNVLVCNIQFARCVHPVLAEWRITSFNLFESP</sequence>
<dbReference type="WBParaSite" id="PSAMB.scaffold4717size13762.g25025.t1">
    <property type="protein sequence ID" value="PSAMB.scaffold4717size13762.g25025.t1"/>
    <property type="gene ID" value="PSAMB.scaffold4717size13762.g25025"/>
</dbReference>
<organism evidence="1 2">
    <name type="scientific">Plectus sambesii</name>
    <dbReference type="NCBI Taxonomy" id="2011161"/>
    <lineage>
        <taxon>Eukaryota</taxon>
        <taxon>Metazoa</taxon>
        <taxon>Ecdysozoa</taxon>
        <taxon>Nematoda</taxon>
        <taxon>Chromadorea</taxon>
        <taxon>Plectida</taxon>
        <taxon>Plectina</taxon>
        <taxon>Plectoidea</taxon>
        <taxon>Plectidae</taxon>
        <taxon>Plectus</taxon>
    </lineage>
</organism>
<proteinExistence type="predicted"/>
<name>A0A914WPX5_9BILA</name>
<dbReference type="Proteomes" id="UP000887566">
    <property type="component" value="Unplaced"/>
</dbReference>
<dbReference type="AlphaFoldDB" id="A0A914WPX5"/>
<accession>A0A914WPX5</accession>
<evidence type="ECO:0000313" key="2">
    <source>
        <dbReference type="WBParaSite" id="PSAMB.scaffold4717size13762.g25025.t1"/>
    </source>
</evidence>